<dbReference type="InterPro" id="IPR028082">
    <property type="entry name" value="Peripla_BP_I"/>
</dbReference>
<keyword evidence="7" id="KW-1185">Reference proteome</keyword>
<dbReference type="PANTHER" id="PTHR47151:SF2">
    <property type="entry name" value="AMINO ACID BINDING PROTEIN"/>
    <property type="match status" value="1"/>
</dbReference>
<name>V5SFU6_9HYPH</name>
<evidence type="ECO:0000256" key="2">
    <source>
        <dbReference type="ARBA" id="ARBA00022448"/>
    </source>
</evidence>
<dbReference type="AlphaFoldDB" id="V5SFU6"/>
<gene>
    <name evidence="6" type="ORF">W911_11615</name>
</gene>
<dbReference type="PRINTS" id="PR00337">
    <property type="entry name" value="LEUILEVALBP"/>
</dbReference>
<evidence type="ECO:0000259" key="5">
    <source>
        <dbReference type="Pfam" id="PF13458"/>
    </source>
</evidence>
<dbReference type="CDD" id="cd06342">
    <property type="entry name" value="PBP1_ABC_LIVBP-like"/>
    <property type="match status" value="1"/>
</dbReference>
<dbReference type="PATRIC" id="fig|1029756.8.peg.2410"/>
<feature type="domain" description="Leucine-binding protein" evidence="5">
    <location>
        <begin position="33"/>
        <end position="368"/>
    </location>
</feature>
<evidence type="ECO:0000313" key="6">
    <source>
        <dbReference type="EMBL" id="AHB48905.1"/>
    </source>
</evidence>
<sequence length="380" mass="40510">MPEGERFMRLMRFAGALCVALALASCGESEQRLKFGLAGPLTGRDAVFGAQLRNGADQAVQDINAAGGLNGQQIELIFGDDAGDPKQGRSVANTFVGEGVSFVIGHFNSGVTEPSSDVYAENGILMITPGSTNPRITERGLTNVFRICGRDDQQGKVAGEYIAQHFKDKRVAIVHDKTTYGKGLADETKKVMNGLGIQEVLYEGVNTGERDFSALVSLIRQSNADLVYWGGVHTEGGAILRQMRAAGVNAVLMGGDGIATNEFAALGGPGTEGTLMTFGPDPQKRPEAQAVLEKFAARNFRPESYTLYSYAAVQVIAQAATDIGSLDPAAVANELRTGGKTYKTVIGDISFDDKGDVTRIDYVMYTWKTQADGTIGFVEN</sequence>
<dbReference type="KEGG" id="hni:W911_11615"/>
<dbReference type="InterPro" id="IPR028081">
    <property type="entry name" value="Leu-bd"/>
</dbReference>
<dbReference type="EMBL" id="CP006912">
    <property type="protein sequence ID" value="AHB48905.1"/>
    <property type="molecule type" value="Genomic_DNA"/>
</dbReference>
<dbReference type="HOGENOM" id="CLU_027128_6_0_5"/>
<dbReference type="Gene3D" id="3.40.50.2300">
    <property type="match status" value="2"/>
</dbReference>
<accession>V5SFU6</accession>
<keyword evidence="4" id="KW-0029">Amino-acid transport</keyword>
<evidence type="ECO:0000256" key="4">
    <source>
        <dbReference type="ARBA" id="ARBA00022970"/>
    </source>
</evidence>
<proteinExistence type="inferred from homology"/>
<dbReference type="Proteomes" id="UP000018542">
    <property type="component" value="Chromosome"/>
</dbReference>
<dbReference type="PROSITE" id="PS51257">
    <property type="entry name" value="PROKAR_LIPOPROTEIN"/>
    <property type="match status" value="1"/>
</dbReference>
<evidence type="ECO:0000313" key="7">
    <source>
        <dbReference type="Proteomes" id="UP000018542"/>
    </source>
</evidence>
<dbReference type="STRING" id="1029756.W911_11615"/>
<evidence type="ECO:0000256" key="1">
    <source>
        <dbReference type="ARBA" id="ARBA00010062"/>
    </source>
</evidence>
<dbReference type="Pfam" id="PF13458">
    <property type="entry name" value="Peripla_BP_6"/>
    <property type="match status" value="1"/>
</dbReference>
<dbReference type="PANTHER" id="PTHR47151">
    <property type="entry name" value="LEU/ILE/VAL-BINDING ABC TRANSPORTER SUBUNIT"/>
    <property type="match status" value="1"/>
</dbReference>
<keyword evidence="2" id="KW-0813">Transport</keyword>
<dbReference type="InterPro" id="IPR000709">
    <property type="entry name" value="Leu_Ile_Val-bd"/>
</dbReference>
<dbReference type="GO" id="GO:0006865">
    <property type="term" value="P:amino acid transport"/>
    <property type="evidence" value="ECO:0007669"/>
    <property type="project" value="UniProtKB-KW"/>
</dbReference>
<organism evidence="6 7">
    <name type="scientific">Hyphomicrobium nitrativorans NL23</name>
    <dbReference type="NCBI Taxonomy" id="1029756"/>
    <lineage>
        <taxon>Bacteria</taxon>
        <taxon>Pseudomonadati</taxon>
        <taxon>Pseudomonadota</taxon>
        <taxon>Alphaproteobacteria</taxon>
        <taxon>Hyphomicrobiales</taxon>
        <taxon>Hyphomicrobiaceae</taxon>
        <taxon>Hyphomicrobium</taxon>
    </lineage>
</organism>
<dbReference type="SUPFAM" id="SSF53822">
    <property type="entry name" value="Periplasmic binding protein-like I"/>
    <property type="match status" value="1"/>
</dbReference>
<protein>
    <submittedName>
        <fullName evidence="6">Amino acid ABC transporter substrate-binding protein</fullName>
    </submittedName>
</protein>
<keyword evidence="3" id="KW-0732">Signal</keyword>
<evidence type="ECO:0000256" key="3">
    <source>
        <dbReference type="ARBA" id="ARBA00022729"/>
    </source>
</evidence>
<reference evidence="6 7" key="1">
    <citation type="journal article" date="2014" name="Genome Announc.">
        <title>Complete Genome Sequence of Hyphomicrobium nitrativorans Strain NL23, a Denitrifying Bacterium Isolated from Biofilm of a Methanol-Fed Denitrification System Treating Seawater at the Montreal Biodome.</title>
        <authorList>
            <person name="Martineau C."/>
            <person name="Villeneuve C."/>
            <person name="Mauffrey F."/>
            <person name="Villemur R."/>
        </authorList>
    </citation>
    <scope>NUCLEOTIDE SEQUENCE [LARGE SCALE GENOMIC DNA]</scope>
    <source>
        <strain evidence="6">NL23</strain>
    </source>
</reference>
<comment type="similarity">
    <text evidence="1">Belongs to the leucine-binding protein family.</text>
</comment>